<evidence type="ECO:0000256" key="1">
    <source>
        <dbReference type="SAM" id="MobiDB-lite"/>
    </source>
</evidence>
<organism evidence="3 4">
    <name type="scientific">Paenibacillus uliginis N3/975</name>
    <dbReference type="NCBI Taxonomy" id="1313296"/>
    <lineage>
        <taxon>Bacteria</taxon>
        <taxon>Bacillati</taxon>
        <taxon>Bacillota</taxon>
        <taxon>Bacilli</taxon>
        <taxon>Bacillales</taxon>
        <taxon>Paenibacillaceae</taxon>
        <taxon>Paenibacillus</taxon>
    </lineage>
</organism>
<dbReference type="STRING" id="1313296.SAMN05661091_2043"/>
<feature type="compositionally biased region" description="Basic and acidic residues" evidence="1">
    <location>
        <begin position="124"/>
        <end position="133"/>
    </location>
</feature>
<keyword evidence="2" id="KW-0472">Membrane</keyword>
<keyword evidence="4" id="KW-1185">Reference proteome</keyword>
<gene>
    <name evidence="3" type="ORF">SAMN05661091_2043</name>
</gene>
<dbReference type="Gene3D" id="3.30.1490.480">
    <property type="entry name" value="Endolytic murein transglycosylase"/>
    <property type="match status" value="1"/>
</dbReference>
<evidence type="ECO:0000313" key="4">
    <source>
        <dbReference type="Proteomes" id="UP000192940"/>
    </source>
</evidence>
<dbReference type="RefSeq" id="WP_208918879.1">
    <property type="nucleotide sequence ID" value="NZ_LT840184.1"/>
</dbReference>
<dbReference type="Proteomes" id="UP000192940">
    <property type="component" value="Chromosome I"/>
</dbReference>
<feature type="transmembrane region" description="Helical" evidence="2">
    <location>
        <begin position="6"/>
        <end position="26"/>
    </location>
</feature>
<evidence type="ECO:0000313" key="3">
    <source>
        <dbReference type="EMBL" id="SMF81761.1"/>
    </source>
</evidence>
<sequence>MIKNRVFMLGLGIGLVVGAVLLQLMLMGERAMSSSQPQDKQWTQEQIEEAAKAMDMKVVNSSEELMTEEQWKEKMKNESGKMTGTAVKPPAKATETKQPDSPQTPEKPGNVKKDPAAPAVKDPTSPKEPDSTKIRYVISGGSNLSDVANGLQKAGVIEDKQAFIDEATAQKINKFIQRGTYTFTAGEELDSIIQKITEKPSTSR</sequence>
<accession>A0A1X7H960</accession>
<dbReference type="EMBL" id="LT840184">
    <property type="protein sequence ID" value="SMF81761.1"/>
    <property type="molecule type" value="Genomic_DNA"/>
</dbReference>
<feature type="compositionally biased region" description="Basic and acidic residues" evidence="1">
    <location>
        <begin position="69"/>
        <end position="79"/>
    </location>
</feature>
<dbReference type="AlphaFoldDB" id="A0A1X7H960"/>
<evidence type="ECO:0000256" key="2">
    <source>
        <dbReference type="SAM" id="Phobius"/>
    </source>
</evidence>
<reference evidence="3 4" key="1">
    <citation type="submission" date="2017-04" db="EMBL/GenBank/DDBJ databases">
        <authorList>
            <person name="Afonso C.L."/>
            <person name="Miller P.J."/>
            <person name="Scott M.A."/>
            <person name="Spackman E."/>
            <person name="Goraichik I."/>
            <person name="Dimitrov K.M."/>
            <person name="Suarez D.L."/>
            <person name="Swayne D.E."/>
        </authorList>
    </citation>
    <scope>NUCLEOTIDE SEQUENCE [LARGE SCALE GENOMIC DNA]</scope>
    <source>
        <strain evidence="3 4">N3/975</strain>
    </source>
</reference>
<feature type="region of interest" description="Disordered" evidence="1">
    <location>
        <begin position="61"/>
        <end position="133"/>
    </location>
</feature>
<name>A0A1X7H960_9BACL</name>
<keyword evidence="2" id="KW-0812">Transmembrane</keyword>
<keyword evidence="2" id="KW-1133">Transmembrane helix</keyword>
<proteinExistence type="predicted"/>
<protein>
    <submittedName>
        <fullName evidence="3">Predicted periplasmic solute-binding protein</fullName>
    </submittedName>
</protein>